<dbReference type="InterPro" id="IPR003410">
    <property type="entry name" value="HYR_dom"/>
</dbReference>
<dbReference type="GO" id="GO:0032991">
    <property type="term" value="C:protein-containing complex"/>
    <property type="evidence" value="ECO:0007669"/>
    <property type="project" value="UniProtKB-ARBA"/>
</dbReference>
<feature type="domain" description="VWFA" evidence="5">
    <location>
        <begin position="41"/>
        <end position="212"/>
    </location>
</feature>
<evidence type="ECO:0000259" key="6">
    <source>
        <dbReference type="PROSITE" id="PS50825"/>
    </source>
</evidence>
<protein>
    <submittedName>
        <fullName evidence="8">Sushi, von Willebrand factor type A, EGF and pentraxin domain-containing protein 1</fullName>
    </submittedName>
</protein>
<dbReference type="CDD" id="cd00033">
    <property type="entry name" value="CCP"/>
    <property type="match status" value="2"/>
</dbReference>
<dbReference type="PRINTS" id="PR00453">
    <property type="entry name" value="VWFADOMAIN"/>
</dbReference>
<feature type="disulfide bond" evidence="3">
    <location>
        <begin position="434"/>
        <end position="461"/>
    </location>
</feature>
<dbReference type="STRING" id="407821.A0A087UWQ9"/>
<reference evidence="8 9" key="1">
    <citation type="submission" date="2013-11" db="EMBL/GenBank/DDBJ databases">
        <title>Genome sequencing of Stegodyphus mimosarum.</title>
        <authorList>
            <person name="Bechsgaard J."/>
        </authorList>
    </citation>
    <scope>NUCLEOTIDE SEQUENCE [LARGE SCALE GENOMIC DNA]</scope>
</reference>
<accession>A0A087UWQ9</accession>
<evidence type="ECO:0000313" key="9">
    <source>
        <dbReference type="Proteomes" id="UP000054359"/>
    </source>
</evidence>
<dbReference type="Proteomes" id="UP000054359">
    <property type="component" value="Unassembled WGS sequence"/>
</dbReference>
<proteinExistence type="predicted"/>
<dbReference type="Gene3D" id="2.10.70.10">
    <property type="entry name" value="Complement Module, domain 1"/>
    <property type="match status" value="4"/>
</dbReference>
<dbReference type="Gene3D" id="3.40.50.410">
    <property type="entry name" value="von Willebrand factor, type A domain"/>
    <property type="match status" value="1"/>
</dbReference>
<evidence type="ECO:0000256" key="3">
    <source>
        <dbReference type="PROSITE-ProRule" id="PRU00302"/>
    </source>
</evidence>
<dbReference type="InterPro" id="IPR043555">
    <property type="entry name" value="SRPX-like"/>
</dbReference>
<dbReference type="InterPro" id="IPR036465">
    <property type="entry name" value="vWFA_dom_sf"/>
</dbReference>
<feature type="domain" description="HYR" evidence="6">
    <location>
        <begin position="616"/>
        <end position="701"/>
    </location>
</feature>
<evidence type="ECO:0000256" key="2">
    <source>
        <dbReference type="ARBA" id="ARBA00023157"/>
    </source>
</evidence>
<keyword evidence="9" id="KW-1185">Reference proteome</keyword>
<dbReference type="EMBL" id="KK122043">
    <property type="protein sequence ID" value="KFM81798.1"/>
    <property type="molecule type" value="Genomic_DNA"/>
</dbReference>
<dbReference type="Pfam" id="PF00092">
    <property type="entry name" value="VWA"/>
    <property type="match status" value="1"/>
</dbReference>
<evidence type="ECO:0000256" key="1">
    <source>
        <dbReference type="ARBA" id="ARBA00022737"/>
    </source>
</evidence>
<dbReference type="AlphaFoldDB" id="A0A087UWQ9"/>
<dbReference type="InterPro" id="IPR000436">
    <property type="entry name" value="Sushi_SCR_CCP_dom"/>
</dbReference>
<evidence type="ECO:0000313" key="8">
    <source>
        <dbReference type="EMBL" id="KFM81798.1"/>
    </source>
</evidence>
<dbReference type="Pfam" id="PF02494">
    <property type="entry name" value="HYR"/>
    <property type="match status" value="2"/>
</dbReference>
<dbReference type="Gene3D" id="2.10.50.10">
    <property type="entry name" value="Tumor Necrosis Factor Receptor, subunit A, domain 2"/>
    <property type="match status" value="1"/>
</dbReference>
<evidence type="ECO:0000256" key="4">
    <source>
        <dbReference type="SAM" id="SignalP"/>
    </source>
</evidence>
<keyword evidence="2 3" id="KW-1015">Disulfide bond</keyword>
<dbReference type="SUPFAM" id="SSF57535">
    <property type="entry name" value="Complement control module/SCR domain"/>
    <property type="match status" value="2"/>
</dbReference>
<sequence length="748" mass="83487">MLFIAFACFTFVAVLAERVPIDEKLGTFLGTLERYAPNPNDVVFLLDESGSIGAARFEHVKLFTELIVRRLPVSSEHTRVAIVTFATEPRTHVNYIRDSLGNNMCTLLRSIKDIDYAAAWTHTKEAMIEARNILRSARLNSTKIIILLTDGQSNDGHNPVSVAKELKNNGVIIFSVGVADVNVEEVKDVATSLDHMYILSDFSYIETVNKHLINDTVEVSWDYTKDTSLCNTYCDSGTDCCDNNAKCYCGTKGGQYECVCNAGHFGSGHKHQCHLCPKGTYKSDASKQPCTPCPENFTTSAEGSSSFSDCICLNGYRRHGNFCKLIECAKLSPPDGGVLVPSRCEATYGMKCTFKCSEGFCPYSCNATELQNTNDFPWHHLPTQSRECLETGKWSGVDFHCEKVRCPILEHPSKGSHNCSGQDFTFGTTCQFRCDKGYELLGSESRTCLSNSSWTGNPSKCREIYCEPLKTNNLLFVKPMKCSKENMPYRFICQYYCAKGYNLTSPTNADGINECLADKKWSQTGHKISCKDISYPNIKCPESISVNTDLGRPTAMVEWMLPNATDNIHVSTVKIKQPPGITKPPYLFPINTTKVVYEATDVSGLKSTCSFSVTVYDKEPPKVLYCPSDIEVYHDKNELIPVIWKEPEFEDNSGKYSLFNNKKSGSEFSWTDKTISNIVYYNATDPSGNTAVCKFVVKVKPYSCPYYNPPANGVLTCDTWADGRLCSVFCHEGYEFVGNKNVHKLYMC</sequence>
<gene>
    <name evidence="8" type="ORF">X975_09811</name>
</gene>
<feature type="signal peptide" evidence="4">
    <location>
        <begin position="1"/>
        <end position="16"/>
    </location>
</feature>
<dbReference type="InterPro" id="IPR011641">
    <property type="entry name" value="Tyr-kin_ephrin_A/B_rcpt-like"/>
</dbReference>
<dbReference type="SUPFAM" id="SSF53300">
    <property type="entry name" value="vWA-like"/>
    <property type="match status" value="1"/>
</dbReference>
<dbReference type="Pfam" id="PF00084">
    <property type="entry name" value="Sushi"/>
    <property type="match status" value="1"/>
</dbReference>
<feature type="domain" description="HYR" evidence="6">
    <location>
        <begin position="531"/>
        <end position="615"/>
    </location>
</feature>
<feature type="domain" description="Sushi" evidence="7">
    <location>
        <begin position="404"/>
        <end position="463"/>
    </location>
</feature>
<dbReference type="PANTHER" id="PTHR46343:SF2">
    <property type="entry name" value="SUSHI_VON WILLEBRAND FACTOR TYPE A_EGF_PENTRAXIN DOMAIN-CONTAINING 1"/>
    <property type="match status" value="1"/>
</dbReference>
<dbReference type="PROSITE" id="PS50923">
    <property type="entry name" value="SUSHI"/>
    <property type="match status" value="3"/>
</dbReference>
<evidence type="ECO:0000259" key="5">
    <source>
        <dbReference type="PROSITE" id="PS50234"/>
    </source>
</evidence>
<dbReference type="SMART" id="SM01411">
    <property type="entry name" value="Ephrin_rec_like"/>
    <property type="match status" value="1"/>
</dbReference>
<dbReference type="InterPro" id="IPR035976">
    <property type="entry name" value="Sushi/SCR/CCP_sf"/>
</dbReference>
<keyword evidence="3" id="KW-0768">Sushi</keyword>
<dbReference type="PROSITE" id="PS50234">
    <property type="entry name" value="VWFA"/>
    <property type="match status" value="1"/>
</dbReference>
<feature type="domain" description="Sushi" evidence="7">
    <location>
        <begin position="464"/>
        <end position="532"/>
    </location>
</feature>
<dbReference type="CDD" id="cd01450">
    <property type="entry name" value="vWFA_subfamily_ECM"/>
    <property type="match status" value="1"/>
</dbReference>
<name>A0A087UWQ9_STEMI</name>
<dbReference type="OMA" id="THTKEAM"/>
<dbReference type="OrthoDB" id="6432794at2759"/>
<dbReference type="PROSITE" id="PS50825">
    <property type="entry name" value="HYR"/>
    <property type="match status" value="2"/>
</dbReference>
<organism evidence="8 9">
    <name type="scientific">Stegodyphus mimosarum</name>
    <name type="common">African social velvet spider</name>
    <dbReference type="NCBI Taxonomy" id="407821"/>
    <lineage>
        <taxon>Eukaryota</taxon>
        <taxon>Metazoa</taxon>
        <taxon>Ecdysozoa</taxon>
        <taxon>Arthropoda</taxon>
        <taxon>Chelicerata</taxon>
        <taxon>Arachnida</taxon>
        <taxon>Araneae</taxon>
        <taxon>Araneomorphae</taxon>
        <taxon>Entelegynae</taxon>
        <taxon>Eresoidea</taxon>
        <taxon>Eresidae</taxon>
        <taxon>Stegodyphus</taxon>
    </lineage>
</organism>
<feature type="chain" id="PRO_5001831067" evidence="4">
    <location>
        <begin position="17"/>
        <end position="748"/>
    </location>
</feature>
<dbReference type="SMART" id="SM00032">
    <property type="entry name" value="CCP"/>
    <property type="match status" value="3"/>
</dbReference>
<dbReference type="PANTHER" id="PTHR46343">
    <property type="entry name" value="HYR DOMAIN-CONTAINING PROTEIN"/>
    <property type="match status" value="1"/>
</dbReference>
<dbReference type="SMART" id="SM00327">
    <property type="entry name" value="VWA"/>
    <property type="match status" value="1"/>
</dbReference>
<keyword evidence="4" id="KW-0732">Signal</keyword>
<feature type="non-terminal residue" evidence="8">
    <location>
        <position position="748"/>
    </location>
</feature>
<dbReference type="Pfam" id="PF07699">
    <property type="entry name" value="Ephrin_rec_like"/>
    <property type="match status" value="1"/>
</dbReference>
<dbReference type="InterPro" id="IPR002035">
    <property type="entry name" value="VWF_A"/>
</dbReference>
<comment type="caution">
    <text evidence="3">Lacks conserved residue(s) required for the propagation of feature annotation.</text>
</comment>
<feature type="domain" description="Sushi" evidence="7">
    <location>
        <begin position="326"/>
        <end position="403"/>
    </location>
</feature>
<evidence type="ECO:0000259" key="7">
    <source>
        <dbReference type="PROSITE" id="PS50923"/>
    </source>
</evidence>
<keyword evidence="1" id="KW-0677">Repeat</keyword>